<keyword evidence="7" id="KW-1185">Reference proteome</keyword>
<dbReference type="KEGG" id="pmar:B0X71_17325"/>
<dbReference type="RefSeq" id="WP_077590589.1">
    <property type="nucleotide sequence ID" value="NZ_CP019640.1"/>
</dbReference>
<evidence type="ECO:0000256" key="2">
    <source>
        <dbReference type="ARBA" id="ARBA00022723"/>
    </source>
</evidence>
<evidence type="ECO:0000256" key="4">
    <source>
        <dbReference type="ARBA" id="ARBA00022833"/>
    </source>
</evidence>
<proteinExistence type="inferred from homology"/>
<dbReference type="Pfam" id="PF02633">
    <property type="entry name" value="Creatininase"/>
    <property type="match status" value="1"/>
</dbReference>
<dbReference type="GO" id="GO:0046872">
    <property type="term" value="F:metal ion binding"/>
    <property type="evidence" value="ECO:0007669"/>
    <property type="project" value="UniProtKB-KW"/>
</dbReference>
<dbReference type="GO" id="GO:0016811">
    <property type="term" value="F:hydrolase activity, acting on carbon-nitrogen (but not peptide) bonds, in linear amides"/>
    <property type="evidence" value="ECO:0007669"/>
    <property type="project" value="TreeGrafter"/>
</dbReference>
<keyword evidence="2" id="KW-0479">Metal-binding</keyword>
<evidence type="ECO:0000256" key="3">
    <source>
        <dbReference type="ARBA" id="ARBA00022801"/>
    </source>
</evidence>
<dbReference type="InterPro" id="IPR024087">
    <property type="entry name" value="Creatininase-like_sf"/>
</dbReference>
<comment type="similarity">
    <text evidence="5">Belongs to the creatininase superfamily.</text>
</comment>
<sequence length="251" mass="27783">MLSYRNSTTEVADSGTDTVIIPIGATEQFGPYLPMHIDTLIVGQLAEAYGNALGGYVLPALPFNTSEEHASLKGTVTISPGVIMSLLEEIIMNLHRQGFRKFIICSGHGGAYWEPAFVKQMNFKYPELLMMAPPYRDEEAQAVAKEAAGLEELKEMHGGLLSVCTAMWLCPELVTLESMGSDVPAEHLKFIDHVPWEKLTGGSGNWGKFTAGEYSKEELAEKGEKFWTAYTAWKCDGLKEYVEEAYARKMN</sequence>
<keyword evidence="4" id="KW-0862">Zinc</keyword>
<dbReference type="EMBL" id="CP019640">
    <property type="protein sequence ID" value="AQQ54689.1"/>
    <property type="molecule type" value="Genomic_DNA"/>
</dbReference>
<evidence type="ECO:0000313" key="7">
    <source>
        <dbReference type="Proteomes" id="UP000188184"/>
    </source>
</evidence>
<dbReference type="InterPro" id="IPR003785">
    <property type="entry name" value="Creatininase/forma_Hydrolase"/>
</dbReference>
<protein>
    <submittedName>
        <fullName evidence="6">Creatininase</fullName>
    </submittedName>
</protein>
<keyword evidence="3" id="KW-0378">Hydrolase</keyword>
<comment type="cofactor">
    <cofactor evidence="1">
        <name>Zn(2+)</name>
        <dbReference type="ChEBI" id="CHEBI:29105"/>
    </cofactor>
</comment>
<evidence type="ECO:0000313" key="6">
    <source>
        <dbReference type="EMBL" id="AQQ54689.1"/>
    </source>
</evidence>
<accession>A0A1Q2L2N4</accession>
<evidence type="ECO:0000256" key="1">
    <source>
        <dbReference type="ARBA" id="ARBA00001947"/>
    </source>
</evidence>
<dbReference type="PANTHER" id="PTHR35005:SF1">
    <property type="entry name" value="2-AMINO-5-FORMYLAMINO-6-RIBOSYLAMINOPYRIMIDIN-4(3H)-ONE 5'-MONOPHOSPHATE DEFORMYLASE"/>
    <property type="match status" value="1"/>
</dbReference>
<dbReference type="OrthoDB" id="9801445at2"/>
<organism evidence="6 7">
    <name type="scientific">Planococcus lenghuensis</name>
    <dbReference type="NCBI Taxonomy" id="2213202"/>
    <lineage>
        <taxon>Bacteria</taxon>
        <taxon>Bacillati</taxon>
        <taxon>Bacillota</taxon>
        <taxon>Bacilli</taxon>
        <taxon>Bacillales</taxon>
        <taxon>Caryophanaceae</taxon>
        <taxon>Planococcus</taxon>
    </lineage>
</organism>
<reference evidence="6 7" key="1">
    <citation type="submission" date="2017-02" db="EMBL/GenBank/DDBJ databases">
        <title>The complete genomic sequence of a novel cold adapted crude oil-degrading bacterium Planococcus qaidamina Y42.</title>
        <authorList>
            <person name="Yang R."/>
        </authorList>
    </citation>
    <scope>NUCLEOTIDE SEQUENCE [LARGE SCALE GENOMIC DNA]</scope>
    <source>
        <strain evidence="6 7">Y42</strain>
    </source>
</reference>
<dbReference type="Proteomes" id="UP000188184">
    <property type="component" value="Chromosome"/>
</dbReference>
<gene>
    <name evidence="6" type="ORF">B0X71_17325</name>
</gene>
<dbReference type="Gene3D" id="3.40.50.10310">
    <property type="entry name" value="Creatininase"/>
    <property type="match status" value="1"/>
</dbReference>
<dbReference type="GO" id="GO:0009231">
    <property type="term" value="P:riboflavin biosynthetic process"/>
    <property type="evidence" value="ECO:0007669"/>
    <property type="project" value="TreeGrafter"/>
</dbReference>
<evidence type="ECO:0000256" key="5">
    <source>
        <dbReference type="ARBA" id="ARBA00024029"/>
    </source>
</evidence>
<dbReference type="PANTHER" id="PTHR35005">
    <property type="entry name" value="3-DEHYDRO-SCYLLO-INOSOSE HYDROLASE"/>
    <property type="match status" value="1"/>
</dbReference>
<dbReference type="AlphaFoldDB" id="A0A1Q2L2N4"/>
<dbReference type="SUPFAM" id="SSF102215">
    <property type="entry name" value="Creatininase"/>
    <property type="match status" value="1"/>
</dbReference>
<name>A0A1Q2L2N4_9BACL</name>